<dbReference type="eggNOG" id="KOG2569">
    <property type="taxonomic scope" value="Eukaryota"/>
</dbReference>
<feature type="transmembrane region" description="Helical" evidence="6">
    <location>
        <begin position="146"/>
        <end position="169"/>
    </location>
</feature>
<dbReference type="CTD" id="20213936"/>
<feature type="transmembrane region" description="Helical" evidence="6">
    <location>
        <begin position="299"/>
        <end position="321"/>
    </location>
</feature>
<dbReference type="InterPro" id="IPR053937">
    <property type="entry name" value="GOST_TM"/>
</dbReference>
<organism evidence="9 10">
    <name type="scientific">Helobdella robusta</name>
    <name type="common">Californian leech</name>
    <dbReference type="NCBI Taxonomy" id="6412"/>
    <lineage>
        <taxon>Eukaryota</taxon>
        <taxon>Metazoa</taxon>
        <taxon>Spiralia</taxon>
        <taxon>Lophotrochozoa</taxon>
        <taxon>Annelida</taxon>
        <taxon>Clitellata</taxon>
        <taxon>Hirudinea</taxon>
        <taxon>Rhynchobdellida</taxon>
        <taxon>Glossiphoniidae</taxon>
        <taxon>Helobdella</taxon>
    </lineage>
</organism>
<evidence type="ECO:0000313" key="9">
    <source>
        <dbReference type="EnsemblMetazoa" id="HelroP66676"/>
    </source>
</evidence>
<keyword evidence="3" id="KW-0732">Signal</keyword>
<dbReference type="KEGG" id="hro:HELRODRAFT_66676"/>
<protein>
    <recommendedName>
        <fullName evidence="7">GOST seven transmembrane domain-containing protein</fullName>
    </recommendedName>
</protein>
<gene>
    <name evidence="9" type="primary">20213936</name>
    <name evidence="8" type="ORF">HELRODRAFT_66676</name>
</gene>
<evidence type="ECO:0000256" key="4">
    <source>
        <dbReference type="ARBA" id="ARBA00022989"/>
    </source>
</evidence>
<evidence type="ECO:0000256" key="2">
    <source>
        <dbReference type="ARBA" id="ARBA00022692"/>
    </source>
</evidence>
<keyword evidence="5 6" id="KW-0472">Membrane</keyword>
<dbReference type="EMBL" id="AMQM01001133">
    <property type="status" value="NOT_ANNOTATED_CDS"/>
    <property type="molecule type" value="Genomic_DNA"/>
</dbReference>
<feature type="transmembrane region" description="Helical" evidence="6">
    <location>
        <begin position="327"/>
        <end position="346"/>
    </location>
</feature>
<feature type="domain" description="GOST seven transmembrane" evidence="7">
    <location>
        <begin position="112"/>
        <end position="355"/>
    </location>
</feature>
<dbReference type="Proteomes" id="UP000015101">
    <property type="component" value="Unassembled WGS sequence"/>
</dbReference>
<sequence length="408" mass="47160">MESLILHDRSALLTTGNNINYPINVSTQNASSLPAFNFSHVENEHITQLRLLRNVDSDSYLLSFEVIISNSSEAGLYTLTFHNCDRRGLVNLTVDIIEKNNDRFLTVGDMPLPYMYYAFFAVSLFLSGLWLFILCRSKEEVFKMHYLMFVLMLIKSISLLFHGINYHFIDVHGEKEETFAILFYIIYLIRGILMFVTIILIGAGWTFVKHILSEKEKKIFVIVIPLQILTNVAHIIMFESEEGETNYNIWYHVFILVDLACCGAILFPVVWSIRHLQQASSTDGKATINLEKLKIFRHFYMLVVFYIYFTRVIILLLTYTIPFKYTWIGELLVESSTICFFVITAYKFRPASKNPYLLVSSSDDEGEIEILTKSGALETVSKIRYKNKKSKSDVEQVVLIERDGENEL</sequence>
<feature type="transmembrane region" description="Helical" evidence="6">
    <location>
        <begin position="249"/>
        <end position="271"/>
    </location>
</feature>
<dbReference type="PANTHER" id="PTHR21229:SF2">
    <property type="entry name" value="RE59932P"/>
    <property type="match status" value="1"/>
</dbReference>
<evidence type="ECO:0000256" key="3">
    <source>
        <dbReference type="ARBA" id="ARBA00022729"/>
    </source>
</evidence>
<dbReference type="InterPro" id="IPR009637">
    <property type="entry name" value="GPR107/GPR108-like"/>
</dbReference>
<dbReference type="Pfam" id="PF06814">
    <property type="entry name" value="GOST_TM"/>
    <property type="match status" value="1"/>
</dbReference>
<dbReference type="RefSeq" id="XP_009022450.1">
    <property type="nucleotide sequence ID" value="XM_009024202.1"/>
</dbReference>
<evidence type="ECO:0000256" key="1">
    <source>
        <dbReference type="ARBA" id="ARBA00004141"/>
    </source>
</evidence>
<reference evidence="9" key="3">
    <citation type="submission" date="2015-06" db="UniProtKB">
        <authorList>
            <consortium name="EnsemblMetazoa"/>
        </authorList>
    </citation>
    <scope>IDENTIFICATION</scope>
</reference>
<evidence type="ECO:0000256" key="6">
    <source>
        <dbReference type="SAM" id="Phobius"/>
    </source>
</evidence>
<feature type="transmembrane region" description="Helical" evidence="6">
    <location>
        <begin position="181"/>
        <end position="207"/>
    </location>
</feature>
<comment type="subcellular location">
    <subcellularLocation>
        <location evidence="1">Membrane</location>
        <topology evidence="1">Multi-pass membrane protein</topology>
    </subcellularLocation>
</comment>
<name>T1FYN8_HELRO</name>
<dbReference type="OMA" id="FANCHPQ"/>
<dbReference type="EnsemblMetazoa" id="HelroT66676">
    <property type="protein sequence ID" value="HelroP66676"/>
    <property type="gene ID" value="HelroG66676"/>
</dbReference>
<evidence type="ECO:0000256" key="5">
    <source>
        <dbReference type="ARBA" id="ARBA00023136"/>
    </source>
</evidence>
<reference evidence="10" key="1">
    <citation type="submission" date="2012-12" db="EMBL/GenBank/DDBJ databases">
        <authorList>
            <person name="Hellsten U."/>
            <person name="Grimwood J."/>
            <person name="Chapman J.A."/>
            <person name="Shapiro H."/>
            <person name="Aerts A."/>
            <person name="Otillar R.P."/>
            <person name="Terry A.Y."/>
            <person name="Boore J.L."/>
            <person name="Simakov O."/>
            <person name="Marletaz F."/>
            <person name="Cho S.-J."/>
            <person name="Edsinger-Gonzales E."/>
            <person name="Havlak P."/>
            <person name="Kuo D.-H."/>
            <person name="Larsson T."/>
            <person name="Lv J."/>
            <person name="Arendt D."/>
            <person name="Savage R."/>
            <person name="Osoegawa K."/>
            <person name="de Jong P."/>
            <person name="Lindberg D.R."/>
            <person name="Seaver E.C."/>
            <person name="Weisblat D.A."/>
            <person name="Putnam N.H."/>
            <person name="Grigoriev I.V."/>
            <person name="Rokhsar D.S."/>
        </authorList>
    </citation>
    <scope>NUCLEOTIDE SEQUENCE</scope>
</reference>
<feature type="transmembrane region" description="Helical" evidence="6">
    <location>
        <begin position="114"/>
        <end position="134"/>
    </location>
</feature>
<accession>T1FYN8</accession>
<dbReference type="InParanoid" id="T1FYN8"/>
<evidence type="ECO:0000313" key="10">
    <source>
        <dbReference type="Proteomes" id="UP000015101"/>
    </source>
</evidence>
<dbReference type="EMBL" id="KB097143">
    <property type="protein sequence ID" value="ESN99155.1"/>
    <property type="molecule type" value="Genomic_DNA"/>
</dbReference>
<keyword evidence="4 6" id="KW-1133">Transmembrane helix</keyword>
<proteinExistence type="predicted"/>
<feature type="transmembrane region" description="Helical" evidence="6">
    <location>
        <begin position="219"/>
        <end position="237"/>
    </location>
</feature>
<reference evidence="8 10" key="2">
    <citation type="journal article" date="2013" name="Nature">
        <title>Insights into bilaterian evolution from three spiralian genomes.</title>
        <authorList>
            <person name="Simakov O."/>
            <person name="Marletaz F."/>
            <person name="Cho S.J."/>
            <person name="Edsinger-Gonzales E."/>
            <person name="Havlak P."/>
            <person name="Hellsten U."/>
            <person name="Kuo D.H."/>
            <person name="Larsson T."/>
            <person name="Lv J."/>
            <person name="Arendt D."/>
            <person name="Savage R."/>
            <person name="Osoegawa K."/>
            <person name="de Jong P."/>
            <person name="Grimwood J."/>
            <person name="Chapman J.A."/>
            <person name="Shapiro H."/>
            <person name="Aerts A."/>
            <person name="Otillar R.P."/>
            <person name="Terry A.Y."/>
            <person name="Boore J.L."/>
            <person name="Grigoriev I.V."/>
            <person name="Lindberg D.R."/>
            <person name="Seaver E.C."/>
            <person name="Weisblat D.A."/>
            <person name="Putnam N.H."/>
            <person name="Rokhsar D.S."/>
        </authorList>
    </citation>
    <scope>NUCLEOTIDE SEQUENCE</scope>
</reference>
<dbReference type="GeneID" id="20213936"/>
<dbReference type="AlphaFoldDB" id="T1FYN8"/>
<dbReference type="HOGENOM" id="CLU_020277_1_1_1"/>
<keyword evidence="10" id="KW-1185">Reference proteome</keyword>
<dbReference type="GO" id="GO:0005794">
    <property type="term" value="C:Golgi apparatus"/>
    <property type="evidence" value="ECO:0000318"/>
    <property type="project" value="GO_Central"/>
</dbReference>
<evidence type="ECO:0000313" key="8">
    <source>
        <dbReference type="EMBL" id="ESN99155.1"/>
    </source>
</evidence>
<dbReference type="PANTHER" id="PTHR21229">
    <property type="entry name" value="LUNG SEVEN TRANSMEMBRANE RECEPTOR"/>
    <property type="match status" value="1"/>
</dbReference>
<evidence type="ECO:0000259" key="7">
    <source>
        <dbReference type="Pfam" id="PF06814"/>
    </source>
</evidence>
<dbReference type="GO" id="GO:0016020">
    <property type="term" value="C:membrane"/>
    <property type="evidence" value="ECO:0000318"/>
    <property type="project" value="GO_Central"/>
</dbReference>
<keyword evidence="2 6" id="KW-0812">Transmembrane</keyword>
<dbReference type="OrthoDB" id="29657at2759"/>